<dbReference type="InterPro" id="IPR021136">
    <property type="entry name" value="Flagellar_hook_control-like_C"/>
</dbReference>
<name>A0A3S0W1N6_9GAMM</name>
<dbReference type="Proteomes" id="UP000287023">
    <property type="component" value="Unassembled WGS sequence"/>
</dbReference>
<keyword evidence="3" id="KW-0282">Flagellum</keyword>
<dbReference type="Pfam" id="PF02120">
    <property type="entry name" value="Flg_hook"/>
    <property type="match status" value="1"/>
</dbReference>
<evidence type="ECO:0000313" key="4">
    <source>
        <dbReference type="Proteomes" id="UP000287023"/>
    </source>
</evidence>
<dbReference type="AlphaFoldDB" id="A0A3S0W1N6"/>
<feature type="region of interest" description="Disordered" evidence="1">
    <location>
        <begin position="31"/>
        <end position="92"/>
    </location>
</feature>
<sequence>MSGITPLIDTLMHQVLGRQGEVSLQRALSEPVKAIPPGEGPRALPGDSSLDGRAAPGTLNDLRRLPELPVGERLPARGDTPGAPPGSTQTHFSPAARTIADVLLRFPAPVPVIRPAAPLLTAQEPPAAGVVAERLEASVRDSGLFYEAHLKRWFQGDMSRQQLLREPQMQPGPRPVILPGALLLQPSMPSPPGMPLAGAGAGAEPLSSRMILPGSTLLYMPSGAATTSAGMPNTAGAVPAQMNAVAPGSDAAANLASREAAAFVEEVESLKTRGQREIIHESLQGLVRQQLDMLVMPAIRWEGDVWAGIFMALVIQLPTQDKTQGDQRESNNSDDGWRSEMRLEVPSVGAFSVSLWFYRAVLSVDLTAADSTTHQYLERGIPALEQRLNALDLEKVQVRARHIPQEHDNDLAG</sequence>
<dbReference type="EMBL" id="RZHF01000025">
    <property type="protein sequence ID" value="RUR29175.1"/>
    <property type="molecule type" value="Genomic_DNA"/>
</dbReference>
<reference evidence="3 4" key="1">
    <citation type="submission" date="2018-12" db="EMBL/GenBank/DDBJ databases">
        <title>three novel Halomonas strain isolated from plants.</title>
        <authorList>
            <person name="Sun C."/>
        </authorList>
    </citation>
    <scope>NUCLEOTIDE SEQUENCE [LARGE SCALE GENOMIC DNA]</scope>
    <source>
        <strain evidence="3 4">JCM 18142</strain>
    </source>
</reference>
<keyword evidence="4" id="KW-1185">Reference proteome</keyword>
<accession>A0A3S0W1N6</accession>
<keyword evidence="3" id="KW-0966">Cell projection</keyword>
<gene>
    <name evidence="3" type="ORF">ELY38_16530</name>
</gene>
<comment type="caution">
    <text evidence="3">The sequence shown here is derived from an EMBL/GenBank/DDBJ whole genome shotgun (WGS) entry which is preliminary data.</text>
</comment>
<evidence type="ECO:0000256" key="1">
    <source>
        <dbReference type="SAM" id="MobiDB-lite"/>
    </source>
</evidence>
<proteinExistence type="predicted"/>
<evidence type="ECO:0000259" key="2">
    <source>
        <dbReference type="Pfam" id="PF02120"/>
    </source>
</evidence>
<organism evidence="3 4">
    <name type="scientific">Vreelandella nanhaiensis</name>
    <dbReference type="NCBI Taxonomy" id="1258546"/>
    <lineage>
        <taxon>Bacteria</taxon>
        <taxon>Pseudomonadati</taxon>
        <taxon>Pseudomonadota</taxon>
        <taxon>Gammaproteobacteria</taxon>
        <taxon>Oceanospirillales</taxon>
        <taxon>Halomonadaceae</taxon>
        <taxon>Vreelandella</taxon>
    </lineage>
</organism>
<dbReference type="OrthoDB" id="5296742at2"/>
<feature type="domain" description="Flagellar hook-length control protein-like C-terminal" evidence="2">
    <location>
        <begin position="327"/>
        <end position="402"/>
    </location>
</feature>
<keyword evidence="3" id="KW-0969">Cilium</keyword>
<protein>
    <submittedName>
        <fullName evidence="3">Flagellar hook-length control protein FliK</fullName>
    </submittedName>
</protein>
<evidence type="ECO:0000313" key="3">
    <source>
        <dbReference type="EMBL" id="RUR29175.1"/>
    </source>
</evidence>
<dbReference type="RefSeq" id="WP_127063286.1">
    <property type="nucleotide sequence ID" value="NZ_RZHF01000025.1"/>
</dbReference>